<dbReference type="InterPro" id="IPR026444">
    <property type="entry name" value="Secre_tail"/>
</dbReference>
<sequence>MVLIILAGQPATAQTLDPGFAAASIYAPGQVFAVVEQADGRRVAVGTFTRVNGTATPSIACFNPDGSLDATFRQNLGPASAAFRVRKANNGQLLITSYAFDGTLTIGGVSRQEPVRLNANGTVDAAFNTGTGATKAGRRSYLNDVLALPNGQTLVVGEFDAFNGVPAPGIARLTASGAVDAGFTPGTGASRAIGTIVAAPGGKLLIGGYFQRYNGTLCYSLARLNADGSFDNTFTRGRAYNSVDNIVVQANGNIILAGDLNGPHPTLDRLLPTGANDQTFAPPTALRAYSVASYISDAVQVQPDGKIVFFTNYDLTGLGIPRVGRLNSDGSLDASFQAGTGPSLNPYALALLTNGTVLVAGQFTDFSGTYNRPLMQLTSAGAPDATFRPLIQAPGTVNVVAQQPDGRLVVGGNLSEVNGQPVHHLVRFNADGSLDAAFSANVVLGNRVTGLALQPDDRVLTLSGGVLRRQLPSGLPDNTLNPQGVADFPSRAILVQPNGRILVGGSIGAAVRVSAKVVRLLPDGSRDATFAQPETGPGSLNQFETMALQPNGKILVAGSYIGANGQDFRTLVRLESNGTADLSFQGREFASSLQFSFFSLAVQPEGKILVGGSFSAYDGKARAGLVRLQADGALDAGFTPPAFSGTINKVLLQPNNRILVGGGFTSPGLPTNLLRLLPDGQADATFASTAAPDAGVHTLLAQPDGKLVAGGSFTSFGGQPRMALARITAPNVLHVATPRAVAGHTAVWPVPAHATLHVAPDAAAHAQTLDLLDALGRTVLHQEFSGASATLALDTLPAGMYLLRVTYAEGIVSHRVQVQ</sequence>
<comment type="caution">
    <text evidence="1">The sequence shown here is derived from an EMBL/GenBank/DDBJ whole genome shotgun (WGS) entry which is preliminary data.</text>
</comment>
<evidence type="ECO:0000313" key="1">
    <source>
        <dbReference type="EMBL" id="GAA4008944.1"/>
    </source>
</evidence>
<evidence type="ECO:0000313" key="2">
    <source>
        <dbReference type="Proteomes" id="UP001500567"/>
    </source>
</evidence>
<dbReference type="Proteomes" id="UP001500567">
    <property type="component" value="Unassembled WGS sequence"/>
</dbReference>
<dbReference type="SUPFAM" id="SSF63829">
    <property type="entry name" value="Calcium-dependent phosphotriesterase"/>
    <property type="match status" value="3"/>
</dbReference>
<protein>
    <submittedName>
        <fullName evidence="1">Delta-60 repeat domain-containing protein</fullName>
    </submittedName>
</protein>
<organism evidence="1 2">
    <name type="scientific">Hymenobacter fastidiosus</name>
    <dbReference type="NCBI Taxonomy" id="486264"/>
    <lineage>
        <taxon>Bacteria</taxon>
        <taxon>Pseudomonadati</taxon>
        <taxon>Bacteroidota</taxon>
        <taxon>Cytophagia</taxon>
        <taxon>Cytophagales</taxon>
        <taxon>Hymenobacteraceae</taxon>
        <taxon>Hymenobacter</taxon>
    </lineage>
</organism>
<reference evidence="2" key="1">
    <citation type="journal article" date="2019" name="Int. J. Syst. Evol. Microbiol.">
        <title>The Global Catalogue of Microorganisms (GCM) 10K type strain sequencing project: providing services to taxonomists for standard genome sequencing and annotation.</title>
        <authorList>
            <consortium name="The Broad Institute Genomics Platform"/>
            <consortium name="The Broad Institute Genome Sequencing Center for Infectious Disease"/>
            <person name="Wu L."/>
            <person name="Ma J."/>
        </authorList>
    </citation>
    <scope>NUCLEOTIDE SEQUENCE [LARGE SCALE GENOMIC DNA]</scope>
    <source>
        <strain evidence="2">JCM 17224</strain>
    </source>
</reference>
<gene>
    <name evidence="1" type="ORF">GCM10022408_21340</name>
</gene>
<dbReference type="InterPro" id="IPR013431">
    <property type="entry name" value="Delta_60_rpt"/>
</dbReference>
<accession>A0ABP7SA91</accession>
<keyword evidence="2" id="KW-1185">Reference proteome</keyword>
<dbReference type="NCBIfam" id="TIGR02608">
    <property type="entry name" value="delta_60_rpt"/>
    <property type="match status" value="11"/>
</dbReference>
<name>A0ABP7SA91_9BACT</name>
<dbReference type="Gene3D" id="2.80.10.50">
    <property type="match status" value="6"/>
</dbReference>
<proteinExistence type="predicted"/>
<dbReference type="EMBL" id="BAABDJ010000019">
    <property type="protein sequence ID" value="GAA4008944.1"/>
    <property type="molecule type" value="Genomic_DNA"/>
</dbReference>
<dbReference type="Pfam" id="PF17164">
    <property type="entry name" value="DUF5122"/>
    <property type="match status" value="12"/>
</dbReference>
<dbReference type="NCBIfam" id="TIGR04183">
    <property type="entry name" value="Por_Secre_tail"/>
    <property type="match status" value="1"/>
</dbReference>